<dbReference type="InterPro" id="IPR051081">
    <property type="entry name" value="HTH_MetalResp_TranReg"/>
</dbReference>
<keyword evidence="2" id="KW-0238">DNA-binding</keyword>
<dbReference type="PANTHER" id="PTHR33154">
    <property type="entry name" value="TRANSCRIPTIONAL REGULATOR, ARSR FAMILY"/>
    <property type="match status" value="1"/>
</dbReference>
<reference evidence="6" key="1">
    <citation type="submission" date="2015-08" db="EMBL/GenBank/DDBJ databases">
        <title>Genome sequence of the strict anaerobe Clostridium homopropionicum LuHBu1 (DSM 5847T).</title>
        <authorList>
            <person name="Poehlein A."/>
            <person name="Beck M."/>
            <person name="Schiel-Bengelsdorf B."/>
            <person name="Bengelsdorf F.R."/>
            <person name="Daniel R."/>
            <person name="Duerre P."/>
        </authorList>
    </citation>
    <scope>NUCLEOTIDE SEQUENCE [LARGE SCALE GENOMIC DNA]</scope>
    <source>
        <strain evidence="6">DSM 5847</strain>
    </source>
</reference>
<sequence length="114" mass="13386">MMKNNNIHENTECKKNIDEIFDSELFKVLAEPIRCELIKYLAINGPSDISTISENFTQDRSVISRHLSQMHRLNILNKKKEARRIIYDLNAKDFLAKFEFVVDKIRLLINDCDS</sequence>
<dbReference type="GO" id="GO:0003677">
    <property type="term" value="F:DNA binding"/>
    <property type="evidence" value="ECO:0007669"/>
    <property type="project" value="UniProtKB-KW"/>
</dbReference>
<evidence type="ECO:0000313" key="5">
    <source>
        <dbReference type="EMBL" id="KOA19773.1"/>
    </source>
</evidence>
<dbReference type="STRING" id="36844.SAMN04488501_102131"/>
<dbReference type="SUPFAM" id="SSF46785">
    <property type="entry name" value="Winged helix' DNA-binding domain"/>
    <property type="match status" value="1"/>
</dbReference>
<dbReference type="CDD" id="cd00090">
    <property type="entry name" value="HTH_ARSR"/>
    <property type="match status" value="1"/>
</dbReference>
<evidence type="ECO:0000256" key="2">
    <source>
        <dbReference type="ARBA" id="ARBA00023125"/>
    </source>
</evidence>
<dbReference type="Gene3D" id="1.10.10.10">
    <property type="entry name" value="Winged helix-like DNA-binding domain superfamily/Winged helix DNA-binding domain"/>
    <property type="match status" value="1"/>
</dbReference>
<evidence type="ECO:0000256" key="1">
    <source>
        <dbReference type="ARBA" id="ARBA00023015"/>
    </source>
</evidence>
<dbReference type="RefSeq" id="WP_052221402.1">
    <property type="nucleotide sequence ID" value="NZ_LHUR01000022.1"/>
</dbReference>
<dbReference type="InterPro" id="IPR036390">
    <property type="entry name" value="WH_DNA-bd_sf"/>
</dbReference>
<proteinExistence type="predicted"/>
<evidence type="ECO:0000259" key="4">
    <source>
        <dbReference type="PROSITE" id="PS50987"/>
    </source>
</evidence>
<dbReference type="AlphaFoldDB" id="A0A0L6ZAH1"/>
<dbReference type="GO" id="GO:0003700">
    <property type="term" value="F:DNA-binding transcription factor activity"/>
    <property type="evidence" value="ECO:0007669"/>
    <property type="project" value="InterPro"/>
</dbReference>
<organism evidence="5 6">
    <name type="scientific">Clostridium homopropionicum DSM 5847</name>
    <dbReference type="NCBI Taxonomy" id="1121318"/>
    <lineage>
        <taxon>Bacteria</taxon>
        <taxon>Bacillati</taxon>
        <taxon>Bacillota</taxon>
        <taxon>Clostridia</taxon>
        <taxon>Eubacteriales</taxon>
        <taxon>Clostridiaceae</taxon>
        <taxon>Clostridium</taxon>
    </lineage>
</organism>
<evidence type="ECO:0000256" key="3">
    <source>
        <dbReference type="ARBA" id="ARBA00023163"/>
    </source>
</evidence>
<keyword evidence="1" id="KW-0805">Transcription regulation</keyword>
<feature type="domain" description="HTH arsR-type" evidence="4">
    <location>
        <begin position="14"/>
        <end position="109"/>
    </location>
</feature>
<keyword evidence="6" id="KW-1185">Reference proteome</keyword>
<dbReference type="InterPro" id="IPR011991">
    <property type="entry name" value="ArsR-like_HTH"/>
</dbReference>
<dbReference type="PATRIC" id="fig|1121318.3.peg.1879"/>
<name>A0A0L6ZAH1_9CLOT</name>
<dbReference type="EMBL" id="LHUR01000022">
    <property type="protein sequence ID" value="KOA19773.1"/>
    <property type="molecule type" value="Genomic_DNA"/>
</dbReference>
<gene>
    <name evidence="5" type="ORF">CLHOM_18620</name>
</gene>
<dbReference type="PRINTS" id="PR00778">
    <property type="entry name" value="HTHARSR"/>
</dbReference>
<dbReference type="InterPro" id="IPR001845">
    <property type="entry name" value="HTH_ArsR_DNA-bd_dom"/>
</dbReference>
<dbReference type="Pfam" id="PF01022">
    <property type="entry name" value="HTH_5"/>
    <property type="match status" value="1"/>
</dbReference>
<accession>A0A0L6ZAH1</accession>
<evidence type="ECO:0000313" key="6">
    <source>
        <dbReference type="Proteomes" id="UP000037043"/>
    </source>
</evidence>
<dbReference type="SMART" id="SM00418">
    <property type="entry name" value="HTH_ARSR"/>
    <property type="match status" value="1"/>
</dbReference>
<protein>
    <submittedName>
        <fullName evidence="5">Bacterial regulatory protein, arsR family</fullName>
    </submittedName>
</protein>
<dbReference type="InterPro" id="IPR036388">
    <property type="entry name" value="WH-like_DNA-bd_sf"/>
</dbReference>
<comment type="caution">
    <text evidence="5">The sequence shown here is derived from an EMBL/GenBank/DDBJ whole genome shotgun (WGS) entry which is preliminary data.</text>
</comment>
<dbReference type="Proteomes" id="UP000037043">
    <property type="component" value="Unassembled WGS sequence"/>
</dbReference>
<dbReference type="PANTHER" id="PTHR33154:SF33">
    <property type="entry name" value="TRANSCRIPTIONAL REPRESSOR SDPR"/>
    <property type="match status" value="1"/>
</dbReference>
<dbReference type="PROSITE" id="PS50987">
    <property type="entry name" value="HTH_ARSR_2"/>
    <property type="match status" value="1"/>
</dbReference>
<keyword evidence="3" id="KW-0804">Transcription</keyword>